<organism evidence="1 2">
    <name type="scientific">Smallanthus sonchifolius</name>
    <dbReference type="NCBI Taxonomy" id="185202"/>
    <lineage>
        <taxon>Eukaryota</taxon>
        <taxon>Viridiplantae</taxon>
        <taxon>Streptophyta</taxon>
        <taxon>Embryophyta</taxon>
        <taxon>Tracheophyta</taxon>
        <taxon>Spermatophyta</taxon>
        <taxon>Magnoliopsida</taxon>
        <taxon>eudicotyledons</taxon>
        <taxon>Gunneridae</taxon>
        <taxon>Pentapetalae</taxon>
        <taxon>asterids</taxon>
        <taxon>campanulids</taxon>
        <taxon>Asterales</taxon>
        <taxon>Asteraceae</taxon>
        <taxon>Asteroideae</taxon>
        <taxon>Heliantheae alliance</taxon>
        <taxon>Millerieae</taxon>
        <taxon>Smallanthus</taxon>
    </lineage>
</organism>
<evidence type="ECO:0000313" key="1">
    <source>
        <dbReference type="EMBL" id="KAI3811287.1"/>
    </source>
</evidence>
<evidence type="ECO:0000313" key="2">
    <source>
        <dbReference type="Proteomes" id="UP001056120"/>
    </source>
</evidence>
<proteinExistence type="predicted"/>
<name>A0ACB9IW98_9ASTR</name>
<reference evidence="2" key="1">
    <citation type="journal article" date="2022" name="Mol. Ecol. Resour.">
        <title>The genomes of chicory, endive, great burdock and yacon provide insights into Asteraceae palaeo-polyploidization history and plant inulin production.</title>
        <authorList>
            <person name="Fan W."/>
            <person name="Wang S."/>
            <person name="Wang H."/>
            <person name="Wang A."/>
            <person name="Jiang F."/>
            <person name="Liu H."/>
            <person name="Zhao H."/>
            <person name="Xu D."/>
            <person name="Zhang Y."/>
        </authorList>
    </citation>
    <scope>NUCLEOTIDE SEQUENCE [LARGE SCALE GENOMIC DNA]</scope>
    <source>
        <strain evidence="2">cv. Yunnan</strain>
    </source>
</reference>
<gene>
    <name evidence="1" type="ORF">L1987_21008</name>
</gene>
<reference evidence="1 2" key="2">
    <citation type="journal article" date="2022" name="Mol. Ecol. Resour.">
        <title>The genomes of chicory, endive, great burdock and yacon provide insights into Asteraceae paleo-polyploidization history and plant inulin production.</title>
        <authorList>
            <person name="Fan W."/>
            <person name="Wang S."/>
            <person name="Wang H."/>
            <person name="Wang A."/>
            <person name="Jiang F."/>
            <person name="Liu H."/>
            <person name="Zhao H."/>
            <person name="Xu D."/>
            <person name="Zhang Y."/>
        </authorList>
    </citation>
    <scope>NUCLEOTIDE SEQUENCE [LARGE SCALE GENOMIC DNA]</scope>
    <source>
        <strain evidence="2">cv. Yunnan</strain>
        <tissue evidence="1">Leaves</tissue>
    </source>
</reference>
<sequence length="240" mass="27727">MDRLRIRERLKIKGRGFGKGRFKGLTVSVNNASAGEMDDVSLEFQKLDDLKEKKKEIEIEIAGIYNKNIERSKVVSLIERFELLLQVIPVWSEDISVNEIEMEDNNIEKLDIQVDNSKQHLEYDDNIDINHDNIDINQGIQSETTEKGYADHFKDNNRFAGFADGPSYSIGLTQDGLSLTADEHLQTGQYWRFMFHKLEKLSIGVRHYAVEKRSLAVFDGFSAKFSSEFKMRQFLPQPLF</sequence>
<dbReference type="Proteomes" id="UP001056120">
    <property type="component" value="Linkage Group LG07"/>
</dbReference>
<dbReference type="EMBL" id="CM042024">
    <property type="protein sequence ID" value="KAI3811287.1"/>
    <property type="molecule type" value="Genomic_DNA"/>
</dbReference>
<comment type="caution">
    <text evidence="1">The sequence shown here is derived from an EMBL/GenBank/DDBJ whole genome shotgun (WGS) entry which is preliminary data.</text>
</comment>
<keyword evidence="2" id="KW-1185">Reference proteome</keyword>
<protein>
    <submittedName>
        <fullName evidence="1">Uncharacterized protein</fullName>
    </submittedName>
</protein>
<accession>A0ACB9IW98</accession>